<dbReference type="AlphaFoldDB" id="A0ABD1TRY8"/>
<protein>
    <submittedName>
        <fullName evidence="2">Late blight resistance protein-like protein R1A-10</fullName>
    </submittedName>
</protein>
<keyword evidence="1" id="KW-1133">Transmembrane helix</keyword>
<comment type="caution">
    <text evidence="2">The sequence shown here is derived from an EMBL/GenBank/DDBJ whole genome shotgun (WGS) entry which is preliminary data.</text>
</comment>
<name>A0ABD1TRY8_9LAMI</name>
<evidence type="ECO:0000313" key="3">
    <source>
        <dbReference type="Proteomes" id="UP001604277"/>
    </source>
</evidence>
<organism evidence="2 3">
    <name type="scientific">Forsythia ovata</name>
    <dbReference type="NCBI Taxonomy" id="205694"/>
    <lineage>
        <taxon>Eukaryota</taxon>
        <taxon>Viridiplantae</taxon>
        <taxon>Streptophyta</taxon>
        <taxon>Embryophyta</taxon>
        <taxon>Tracheophyta</taxon>
        <taxon>Spermatophyta</taxon>
        <taxon>Magnoliopsida</taxon>
        <taxon>eudicotyledons</taxon>
        <taxon>Gunneridae</taxon>
        <taxon>Pentapetalae</taxon>
        <taxon>asterids</taxon>
        <taxon>lamiids</taxon>
        <taxon>Lamiales</taxon>
        <taxon>Oleaceae</taxon>
        <taxon>Forsythieae</taxon>
        <taxon>Forsythia</taxon>
    </lineage>
</organism>
<proteinExistence type="predicted"/>
<keyword evidence="1" id="KW-0812">Transmembrane</keyword>
<evidence type="ECO:0000313" key="2">
    <source>
        <dbReference type="EMBL" id="KAL2515471.1"/>
    </source>
</evidence>
<accession>A0ABD1TRY8</accession>
<dbReference type="Proteomes" id="UP001604277">
    <property type="component" value="Unassembled WGS sequence"/>
</dbReference>
<evidence type="ECO:0000256" key="1">
    <source>
        <dbReference type="SAM" id="Phobius"/>
    </source>
</evidence>
<gene>
    <name evidence="2" type="ORF">Fot_29442</name>
</gene>
<keyword evidence="1" id="KW-0472">Membrane</keyword>
<sequence>MLLEELIHSVSNEVMKMKDRNDVKDLSPRNSYPAGFSQDGSINKSSMVGFDKYVKEIKEWLIKPSSKREIISIVGKSAIGASFVEFQCIRNILLFIILSFVKLIHIALFEFDA</sequence>
<reference evidence="3" key="1">
    <citation type="submission" date="2024-07" db="EMBL/GenBank/DDBJ databases">
        <title>Two chromosome-level genome assemblies of Korean endemic species Abeliophyllum distichum and Forsythia ovata (Oleaceae).</title>
        <authorList>
            <person name="Jang H."/>
        </authorList>
    </citation>
    <scope>NUCLEOTIDE SEQUENCE [LARGE SCALE GENOMIC DNA]</scope>
</reference>
<feature type="transmembrane region" description="Helical" evidence="1">
    <location>
        <begin position="92"/>
        <end position="111"/>
    </location>
</feature>
<keyword evidence="3" id="KW-1185">Reference proteome</keyword>
<dbReference type="EMBL" id="JBFOLJ010000008">
    <property type="protein sequence ID" value="KAL2515471.1"/>
    <property type="molecule type" value="Genomic_DNA"/>
</dbReference>